<keyword evidence="11" id="KW-1185">Reference proteome</keyword>
<evidence type="ECO:0000256" key="3">
    <source>
        <dbReference type="ARBA" id="ARBA00019693"/>
    </source>
</evidence>
<dbReference type="STRING" id="8840.ENSAPLP00000025743"/>
<accession>A0A493TJ32</accession>
<evidence type="ECO:0000256" key="6">
    <source>
        <dbReference type="ARBA" id="ARBA00023163"/>
    </source>
</evidence>
<organism evidence="10 11">
    <name type="scientific">Anas platyrhynchos platyrhynchos</name>
    <name type="common">Northern mallard</name>
    <dbReference type="NCBI Taxonomy" id="8840"/>
    <lineage>
        <taxon>Eukaryota</taxon>
        <taxon>Metazoa</taxon>
        <taxon>Chordata</taxon>
        <taxon>Craniata</taxon>
        <taxon>Vertebrata</taxon>
        <taxon>Euteleostomi</taxon>
        <taxon>Archelosauria</taxon>
        <taxon>Archosauria</taxon>
        <taxon>Dinosauria</taxon>
        <taxon>Saurischia</taxon>
        <taxon>Theropoda</taxon>
        <taxon>Coelurosauria</taxon>
        <taxon>Aves</taxon>
        <taxon>Neognathae</taxon>
        <taxon>Galloanserae</taxon>
        <taxon>Anseriformes</taxon>
        <taxon>Anatidae</taxon>
        <taxon>Anatinae</taxon>
        <taxon>Anas</taxon>
    </lineage>
</organism>
<reference evidence="10" key="2">
    <citation type="submission" date="2025-08" db="UniProtKB">
        <authorList>
            <consortium name="Ensembl"/>
        </authorList>
    </citation>
    <scope>IDENTIFICATION</scope>
</reference>
<evidence type="ECO:0000256" key="7">
    <source>
        <dbReference type="ARBA" id="ARBA00023242"/>
    </source>
</evidence>
<dbReference type="AlphaFoldDB" id="A0A493TJ32"/>
<reference evidence="10" key="3">
    <citation type="submission" date="2025-09" db="UniProtKB">
        <authorList>
            <consortium name="Ensembl"/>
        </authorList>
    </citation>
    <scope>IDENTIFICATION</scope>
</reference>
<dbReference type="PANTHER" id="PTHR12898">
    <property type="entry name" value="MEDIATOR OF RNA POLYMERASE II TRANSCRIPTION SUBUNIT 24"/>
    <property type="match status" value="1"/>
</dbReference>
<dbReference type="GO" id="GO:0003712">
    <property type="term" value="F:transcription coregulator activity"/>
    <property type="evidence" value="ECO:0007669"/>
    <property type="project" value="TreeGrafter"/>
</dbReference>
<comment type="similarity">
    <text evidence="2">Belongs to the Mediator complex subunit 24 family.</text>
</comment>
<dbReference type="GO" id="GO:0016592">
    <property type="term" value="C:mediator complex"/>
    <property type="evidence" value="ECO:0007669"/>
    <property type="project" value="InterPro"/>
</dbReference>
<sequence>MSAAPLPSPRPAGLLALVAKPRRAGGGRGGLAPSLCCLSGGLQTELRAPTAPRGGRLTKRSPVPAAPRSRCFGPPRMTTTRPRDSPAPVSVCLGVPRLFFGSAAARHPPFSSSPPSEISPCSLLQFDDFSRDLCVQSLLEIMDMFCDRLSCHGKAEECIGLCRALMSALIWLLHCAAFYAEKVKEALEQAAAENQLKMCLERLEKMLGSTKNRALIHIAKLEETSSWSSVEQSLVKLGESLSSLSNSPLRSQADDCISLIKSIPTMLSVHSEQLNKTGFPTVHAVVLLEGTMNLTGETQPLVEQLMMVKRMQRIPSPLFVLEIWKACFVGLIESPEGTEELKWTAFTFLKIPQVLVKLKKYPQGDKVRLGGPWSCRQRRMRADGACPDPAGARPKLGEGGWGGKKGLGGKGRLGPALPGAECSPLCTAGFHRGRELRLRVPAEADPAARHGRSAMQVSSCMP</sequence>
<evidence type="ECO:0000313" key="11">
    <source>
        <dbReference type="Proteomes" id="UP000016666"/>
    </source>
</evidence>
<proteinExistence type="inferred from homology"/>
<name>A0A493TJ32_ANAPP</name>
<reference evidence="11" key="1">
    <citation type="submission" date="2017-10" db="EMBL/GenBank/DDBJ databases">
        <title>A new Pekin duck reference genome.</title>
        <authorList>
            <person name="Hou Z.-C."/>
            <person name="Zhou Z.-K."/>
            <person name="Zhu F."/>
            <person name="Hou S.-S."/>
        </authorList>
    </citation>
    <scope>NUCLEOTIDE SEQUENCE [LARGE SCALE GENOMIC DNA]</scope>
</reference>
<evidence type="ECO:0000256" key="1">
    <source>
        <dbReference type="ARBA" id="ARBA00004123"/>
    </source>
</evidence>
<dbReference type="GO" id="GO:0060261">
    <property type="term" value="P:positive regulation of transcription initiation by RNA polymerase II"/>
    <property type="evidence" value="ECO:0007669"/>
    <property type="project" value="TreeGrafter"/>
</dbReference>
<dbReference type="GeneTree" id="ENSGT00390000016438"/>
<evidence type="ECO:0000256" key="9">
    <source>
        <dbReference type="SAM" id="MobiDB-lite"/>
    </source>
</evidence>
<evidence type="ECO:0000256" key="4">
    <source>
        <dbReference type="ARBA" id="ARBA00023015"/>
    </source>
</evidence>
<keyword evidence="7" id="KW-0539">Nucleus</keyword>
<evidence type="ECO:0000256" key="8">
    <source>
        <dbReference type="ARBA" id="ARBA00031960"/>
    </source>
</evidence>
<feature type="region of interest" description="Disordered" evidence="9">
    <location>
        <begin position="47"/>
        <end position="85"/>
    </location>
</feature>
<comment type="subcellular location">
    <subcellularLocation>
        <location evidence="1">Nucleus</location>
    </subcellularLocation>
</comment>
<protein>
    <recommendedName>
        <fullName evidence="3">Mediator of RNA polymerase II transcription subunit 24</fullName>
    </recommendedName>
    <alternativeName>
        <fullName evidence="8">Mediator complex subunit 24</fullName>
    </alternativeName>
</protein>
<evidence type="ECO:0000313" key="10">
    <source>
        <dbReference type="Ensembl" id="ENSAPLP00000025743.1"/>
    </source>
</evidence>
<dbReference type="Ensembl" id="ENSAPLT00000045997.1">
    <property type="protein sequence ID" value="ENSAPLP00000025743.1"/>
    <property type="gene ID" value="ENSAPLG00000020572.1"/>
</dbReference>
<keyword evidence="5" id="KW-0010">Activator</keyword>
<evidence type="ECO:0000256" key="2">
    <source>
        <dbReference type="ARBA" id="ARBA00007864"/>
    </source>
</evidence>
<dbReference type="Proteomes" id="UP000016666">
    <property type="component" value="Unassembled WGS sequence"/>
</dbReference>
<dbReference type="InterPro" id="IPR021429">
    <property type="entry name" value="Mediator_Med24"/>
</dbReference>
<feature type="region of interest" description="Disordered" evidence="9">
    <location>
        <begin position="383"/>
        <end position="404"/>
    </location>
</feature>
<dbReference type="Pfam" id="PF11277">
    <property type="entry name" value="Med24_N"/>
    <property type="match status" value="1"/>
</dbReference>
<evidence type="ECO:0000256" key="5">
    <source>
        <dbReference type="ARBA" id="ARBA00023159"/>
    </source>
</evidence>
<keyword evidence="4" id="KW-0805">Transcription regulation</keyword>
<dbReference type="PANTHER" id="PTHR12898:SF1">
    <property type="entry name" value="MEDIATOR OF RNA POLYMERASE II TRANSCRIPTION SUBUNIT 24"/>
    <property type="match status" value="1"/>
</dbReference>
<keyword evidence="6" id="KW-0804">Transcription</keyword>